<sequence length="67" mass="7621">MRRQRPISPMEENSDCAHRGHGDMEEEWVWGVLHVSWGGRASGVRRPLVAAFVRQMETPKPGPIELV</sequence>
<proteinExistence type="predicted"/>
<name>A0A5J5WQ45_GOSBA</name>
<accession>A0A5J5WQ45</accession>
<protein>
    <submittedName>
        <fullName evidence="2">Uncharacterized protein</fullName>
    </submittedName>
</protein>
<dbReference type="Proteomes" id="UP000327439">
    <property type="component" value="Chromosome A02"/>
</dbReference>
<feature type="region of interest" description="Disordered" evidence="1">
    <location>
        <begin position="1"/>
        <end position="21"/>
    </location>
</feature>
<evidence type="ECO:0000256" key="1">
    <source>
        <dbReference type="SAM" id="MobiDB-lite"/>
    </source>
</evidence>
<evidence type="ECO:0000313" key="3">
    <source>
        <dbReference type="Proteomes" id="UP000327439"/>
    </source>
</evidence>
<reference evidence="3" key="1">
    <citation type="journal article" date="2020" name="Nat. Genet.">
        <title>Genomic diversifications of five Gossypium allopolyploid species and their impact on cotton improvement.</title>
        <authorList>
            <person name="Chen Z.J."/>
            <person name="Sreedasyam A."/>
            <person name="Ando A."/>
            <person name="Song Q."/>
            <person name="De Santiago L.M."/>
            <person name="Hulse-Kemp A.M."/>
            <person name="Ding M."/>
            <person name="Ye W."/>
            <person name="Kirkbride R.C."/>
            <person name="Jenkins J."/>
            <person name="Plott C."/>
            <person name="Lovell J."/>
            <person name="Lin Y.M."/>
            <person name="Vaughn R."/>
            <person name="Liu B."/>
            <person name="Simpson S."/>
            <person name="Scheffler B.E."/>
            <person name="Wen L."/>
            <person name="Saski C.A."/>
            <person name="Grover C.E."/>
            <person name="Hu G."/>
            <person name="Conover J.L."/>
            <person name="Carlson J.W."/>
            <person name="Shu S."/>
            <person name="Boston L.B."/>
            <person name="Williams M."/>
            <person name="Peterson D.G."/>
            <person name="McGee K."/>
            <person name="Jones D.C."/>
            <person name="Wendel J.F."/>
            <person name="Stelly D.M."/>
            <person name="Grimwood J."/>
            <person name="Schmutz J."/>
        </authorList>
    </citation>
    <scope>NUCLEOTIDE SEQUENCE [LARGE SCALE GENOMIC DNA]</scope>
    <source>
        <strain evidence="3">cv. 3-79</strain>
    </source>
</reference>
<keyword evidence="3" id="KW-1185">Reference proteome</keyword>
<organism evidence="2 3">
    <name type="scientific">Gossypium barbadense</name>
    <name type="common">Sea Island cotton</name>
    <name type="synonym">Hibiscus barbadensis</name>
    <dbReference type="NCBI Taxonomy" id="3634"/>
    <lineage>
        <taxon>Eukaryota</taxon>
        <taxon>Viridiplantae</taxon>
        <taxon>Streptophyta</taxon>
        <taxon>Embryophyta</taxon>
        <taxon>Tracheophyta</taxon>
        <taxon>Spermatophyta</taxon>
        <taxon>Magnoliopsida</taxon>
        <taxon>eudicotyledons</taxon>
        <taxon>Gunneridae</taxon>
        <taxon>Pentapetalae</taxon>
        <taxon>rosids</taxon>
        <taxon>malvids</taxon>
        <taxon>Malvales</taxon>
        <taxon>Malvaceae</taxon>
        <taxon>Malvoideae</taxon>
        <taxon>Gossypium</taxon>
    </lineage>
</organism>
<dbReference type="EMBL" id="CM018203">
    <property type="protein sequence ID" value="KAB2093626.1"/>
    <property type="molecule type" value="Genomic_DNA"/>
</dbReference>
<dbReference type="AlphaFoldDB" id="A0A5J5WQ45"/>
<gene>
    <name evidence="2" type="ORF">ES319_A02G104900v1</name>
</gene>
<evidence type="ECO:0000313" key="2">
    <source>
        <dbReference type="EMBL" id="KAB2093626.1"/>
    </source>
</evidence>